<organism evidence="2 3">
    <name type="scientific">Kriegella aquimaris</name>
    <dbReference type="NCBI Taxonomy" id="192904"/>
    <lineage>
        <taxon>Bacteria</taxon>
        <taxon>Pseudomonadati</taxon>
        <taxon>Bacteroidota</taxon>
        <taxon>Flavobacteriia</taxon>
        <taxon>Flavobacteriales</taxon>
        <taxon>Flavobacteriaceae</taxon>
        <taxon>Kriegella</taxon>
    </lineage>
</organism>
<gene>
    <name evidence="2" type="ORF">SAMN04488514_10824</name>
</gene>
<sequence length="50" mass="6056">MVEEVLRENKDTFSNKDFLKYTVFMQYTHGTLQAIQTFCLMIKTIVIFYR</sequence>
<dbReference type="EMBL" id="FNGV01000008">
    <property type="protein sequence ID" value="SDM36558.1"/>
    <property type="molecule type" value="Genomic_DNA"/>
</dbReference>
<reference evidence="2 3" key="1">
    <citation type="submission" date="2016-10" db="EMBL/GenBank/DDBJ databases">
        <authorList>
            <person name="de Groot N.N."/>
        </authorList>
    </citation>
    <scope>NUCLEOTIDE SEQUENCE [LARGE SCALE GENOMIC DNA]</scope>
    <source>
        <strain evidence="2 3">DSM 19886</strain>
    </source>
</reference>
<evidence type="ECO:0000313" key="2">
    <source>
        <dbReference type="EMBL" id="SDM36558.1"/>
    </source>
</evidence>
<accession>A0A1G9SM64</accession>
<protein>
    <submittedName>
        <fullName evidence="2">Uncharacterized protein</fullName>
    </submittedName>
</protein>
<dbReference type="Proteomes" id="UP000199440">
    <property type="component" value="Unassembled WGS sequence"/>
</dbReference>
<evidence type="ECO:0000313" key="3">
    <source>
        <dbReference type="Proteomes" id="UP000199440"/>
    </source>
</evidence>
<dbReference type="STRING" id="192904.SAMN04488514_10824"/>
<evidence type="ECO:0000256" key="1">
    <source>
        <dbReference type="SAM" id="Phobius"/>
    </source>
</evidence>
<keyword evidence="1" id="KW-0472">Membrane</keyword>
<keyword evidence="1" id="KW-1133">Transmembrane helix</keyword>
<feature type="transmembrane region" description="Helical" evidence="1">
    <location>
        <begin position="30"/>
        <end position="49"/>
    </location>
</feature>
<dbReference type="AlphaFoldDB" id="A0A1G9SM64"/>
<proteinExistence type="predicted"/>
<name>A0A1G9SM64_9FLAO</name>
<keyword evidence="3" id="KW-1185">Reference proteome</keyword>
<keyword evidence="1" id="KW-0812">Transmembrane</keyword>